<proteinExistence type="predicted"/>
<sequence>MQELPLHKSWKTNLNKSALQEKYTLSSSELSKILTFVQNNYEISSKIGIKKNLITLPDDFILDICSAWVSFFHADLNSLNIEGAVLTNESDSFNPPTFDEILEYSEQKKVVYKTFKEKINIDLVADLWSLFYLSRDNYKYSESYLWLYESYLLEVKNESSLLDTFNHVFFKTNFLKKIIRSLFFLQQIELAEKIVSTLSLEKIFPELISKARDRSLFQKWEYLDYQVY</sequence>
<dbReference type="RefSeq" id="WP_349927780.1">
    <property type="nucleotide sequence ID" value="NZ_CP157981.1"/>
</dbReference>
<organism evidence="1">
    <name type="scientific">Acinetobacter sp. A1-4-2</name>
    <dbReference type="NCBI Taxonomy" id="3156489"/>
    <lineage>
        <taxon>Bacteria</taxon>
        <taxon>Pseudomonadati</taxon>
        <taxon>Pseudomonadota</taxon>
        <taxon>Gammaproteobacteria</taxon>
        <taxon>Moraxellales</taxon>
        <taxon>Moraxellaceae</taxon>
        <taxon>Acinetobacter</taxon>
    </lineage>
</organism>
<dbReference type="EMBL" id="CP157981">
    <property type="protein sequence ID" value="XBU15328.1"/>
    <property type="molecule type" value="Genomic_DNA"/>
</dbReference>
<dbReference type="AlphaFoldDB" id="A0AAU7SVS6"/>
<gene>
    <name evidence="1" type="ORF">ABJ384_12865</name>
</gene>
<accession>A0AAU7SVS6</accession>
<evidence type="ECO:0000313" key="1">
    <source>
        <dbReference type="EMBL" id="XBU15328.1"/>
    </source>
</evidence>
<name>A0AAU7SVS6_9GAMM</name>
<protein>
    <submittedName>
        <fullName evidence="1">Uncharacterized protein</fullName>
    </submittedName>
</protein>
<reference evidence="1" key="1">
    <citation type="submission" date="2024-06" db="EMBL/GenBank/DDBJ databases">
        <authorList>
            <person name="Song Z."/>
        </authorList>
    </citation>
    <scope>NUCLEOTIDE SEQUENCE</scope>
    <source>
        <strain evidence="1">A1-4-2</strain>
    </source>
</reference>